<keyword evidence="9" id="KW-1185">Reference proteome</keyword>
<sequence>MSFLIQTCQIIYWLFCSLRSPRLLWSGKCSRTRRNLLLGTAFVIYLGFLVSQVGRVVPQNRKGLLKAKSWSLQDVAQPHFSEIPMDGTWSFSDLEKSQMGTNNTSMLPNVVYITLRSKRRKPARIRGTVRPKQRKKQVLPLQYGNKNSLDGTIQRKSFYGKSMNKRKGTVVPEKAQQKQQQKEKQMAQNIKHWRPEIIIRGLNVQTNVQESNIRMYSESPPSWLSKEDILSMRYMADSKINSIQEVPSQHGILLVFGRTELDNKSVKEDICSQGHCGIIKRPLDMSEVFAFHLDRILRLNRTLPTISRKLEFLQGN</sequence>
<dbReference type="Proteomes" id="UP001474421">
    <property type="component" value="Unassembled WGS sequence"/>
</dbReference>
<dbReference type="PANTHER" id="PTHR15905">
    <property type="entry name" value="GOLGI-ASSOCIATED KINASE 1B-RELATED"/>
    <property type="match status" value="1"/>
</dbReference>
<dbReference type="Pfam" id="PF15051">
    <property type="entry name" value="FAM198"/>
    <property type="match status" value="1"/>
</dbReference>
<evidence type="ECO:0000256" key="5">
    <source>
        <dbReference type="ARBA" id="ARBA00023136"/>
    </source>
</evidence>
<keyword evidence="4" id="KW-0333">Golgi apparatus</keyword>
<keyword evidence="5 7" id="KW-0472">Membrane</keyword>
<keyword evidence="7" id="KW-1133">Transmembrane helix</keyword>
<dbReference type="EMBL" id="JAOTOJ010000007">
    <property type="protein sequence ID" value="KAK9399077.1"/>
    <property type="molecule type" value="Genomic_DNA"/>
</dbReference>
<dbReference type="PANTHER" id="PTHR15905:SF1">
    <property type="entry name" value="GOLGI-ASSOCIATED KINASE 1B"/>
    <property type="match status" value="1"/>
</dbReference>
<evidence type="ECO:0000256" key="6">
    <source>
        <dbReference type="SAM" id="MobiDB-lite"/>
    </source>
</evidence>
<accession>A0AAW1BBE1</accession>
<comment type="caution">
    <text evidence="8">The sequence shown here is derived from an EMBL/GenBank/DDBJ whole genome shotgun (WGS) entry which is preliminary data.</text>
</comment>
<gene>
    <name evidence="8" type="ORF">NXF25_014046</name>
</gene>
<feature type="region of interest" description="Disordered" evidence="6">
    <location>
        <begin position="164"/>
        <end position="185"/>
    </location>
</feature>
<reference evidence="8 9" key="1">
    <citation type="journal article" date="2024" name="Proc. Natl. Acad. Sci. U.S.A.">
        <title>The genetic regulatory architecture and epigenomic basis for age-related changes in rattlesnake venom.</title>
        <authorList>
            <person name="Hogan M.P."/>
            <person name="Holding M.L."/>
            <person name="Nystrom G.S."/>
            <person name="Colston T.J."/>
            <person name="Bartlett D.A."/>
            <person name="Mason A.J."/>
            <person name="Ellsworth S.A."/>
            <person name="Rautsaw R.M."/>
            <person name="Lawrence K.C."/>
            <person name="Strickland J.L."/>
            <person name="He B."/>
            <person name="Fraser P."/>
            <person name="Margres M.J."/>
            <person name="Gilbert D.M."/>
            <person name="Gibbs H.L."/>
            <person name="Parkinson C.L."/>
            <person name="Rokyta D.R."/>
        </authorList>
    </citation>
    <scope>NUCLEOTIDE SEQUENCE [LARGE SCALE GENOMIC DNA]</scope>
    <source>
        <strain evidence="8">DRR0105</strain>
    </source>
</reference>
<protein>
    <submittedName>
        <fullName evidence="8">Uncharacterized protein</fullName>
    </submittedName>
</protein>
<keyword evidence="7" id="KW-0812">Transmembrane</keyword>
<dbReference type="InterPro" id="IPR029207">
    <property type="entry name" value="FAM198"/>
</dbReference>
<evidence type="ECO:0000256" key="4">
    <source>
        <dbReference type="ARBA" id="ARBA00023034"/>
    </source>
</evidence>
<organism evidence="8 9">
    <name type="scientific">Crotalus adamanteus</name>
    <name type="common">Eastern diamondback rattlesnake</name>
    <dbReference type="NCBI Taxonomy" id="8729"/>
    <lineage>
        <taxon>Eukaryota</taxon>
        <taxon>Metazoa</taxon>
        <taxon>Chordata</taxon>
        <taxon>Craniata</taxon>
        <taxon>Vertebrata</taxon>
        <taxon>Euteleostomi</taxon>
        <taxon>Lepidosauria</taxon>
        <taxon>Squamata</taxon>
        <taxon>Bifurcata</taxon>
        <taxon>Unidentata</taxon>
        <taxon>Episquamata</taxon>
        <taxon>Toxicofera</taxon>
        <taxon>Serpentes</taxon>
        <taxon>Colubroidea</taxon>
        <taxon>Viperidae</taxon>
        <taxon>Crotalinae</taxon>
        <taxon>Crotalus</taxon>
    </lineage>
</organism>
<evidence type="ECO:0000313" key="8">
    <source>
        <dbReference type="EMBL" id="KAK9399077.1"/>
    </source>
</evidence>
<dbReference type="AlphaFoldDB" id="A0AAW1BBE1"/>
<comment type="subcellular location">
    <subcellularLocation>
        <location evidence="1">Endomembrane system</location>
    </subcellularLocation>
    <subcellularLocation>
        <location evidence="2">Golgi apparatus</location>
    </subcellularLocation>
</comment>
<evidence type="ECO:0000256" key="2">
    <source>
        <dbReference type="ARBA" id="ARBA00004555"/>
    </source>
</evidence>
<feature type="transmembrane region" description="Helical" evidence="7">
    <location>
        <begin position="36"/>
        <end position="57"/>
    </location>
</feature>
<evidence type="ECO:0000256" key="3">
    <source>
        <dbReference type="ARBA" id="ARBA00007691"/>
    </source>
</evidence>
<evidence type="ECO:0000256" key="7">
    <source>
        <dbReference type="SAM" id="Phobius"/>
    </source>
</evidence>
<comment type="similarity">
    <text evidence="3">Belongs to the GASK family.</text>
</comment>
<dbReference type="GO" id="GO:0005794">
    <property type="term" value="C:Golgi apparatus"/>
    <property type="evidence" value="ECO:0007669"/>
    <property type="project" value="UniProtKB-SubCell"/>
</dbReference>
<evidence type="ECO:0000313" key="9">
    <source>
        <dbReference type="Proteomes" id="UP001474421"/>
    </source>
</evidence>
<name>A0AAW1BBE1_CROAD</name>
<proteinExistence type="inferred from homology"/>
<evidence type="ECO:0000256" key="1">
    <source>
        <dbReference type="ARBA" id="ARBA00004308"/>
    </source>
</evidence>